<accession>A0ABT8BWP0</accession>
<dbReference type="EMBL" id="JAUFQC010000027">
    <property type="protein sequence ID" value="MDN3611418.1"/>
    <property type="molecule type" value="Genomic_DNA"/>
</dbReference>
<dbReference type="RefSeq" id="WP_076590732.1">
    <property type="nucleotide sequence ID" value="NZ_JABEYA020000005.1"/>
</dbReference>
<organism evidence="2 3">
    <name type="scientific">Vibrio ostreicida</name>
    <dbReference type="NCBI Taxonomy" id="526588"/>
    <lineage>
        <taxon>Bacteria</taxon>
        <taxon>Pseudomonadati</taxon>
        <taxon>Pseudomonadota</taxon>
        <taxon>Gammaproteobacteria</taxon>
        <taxon>Vibrionales</taxon>
        <taxon>Vibrionaceae</taxon>
        <taxon>Vibrio</taxon>
    </lineage>
</organism>
<comment type="caution">
    <text evidence="2">The sequence shown here is derived from an EMBL/GenBank/DDBJ whole genome shotgun (WGS) entry which is preliminary data.</text>
</comment>
<feature type="chain" id="PRO_5046665825" evidence="1">
    <location>
        <begin position="23"/>
        <end position="149"/>
    </location>
</feature>
<dbReference type="Proteomes" id="UP001238540">
    <property type="component" value="Unassembled WGS sequence"/>
</dbReference>
<protein>
    <submittedName>
        <fullName evidence="2">Uncharacterized protein</fullName>
    </submittedName>
</protein>
<name>A0ABT8BWP0_9VIBR</name>
<proteinExistence type="predicted"/>
<reference evidence="3" key="1">
    <citation type="journal article" date="2019" name="Int. J. Syst. Evol. Microbiol.">
        <title>The Global Catalogue of Microorganisms (GCM) 10K type strain sequencing project: providing services to taxonomists for standard genome sequencing and annotation.</title>
        <authorList>
            <consortium name="The Broad Institute Genomics Platform"/>
            <consortium name="The Broad Institute Genome Sequencing Center for Infectious Disease"/>
            <person name="Wu L."/>
            <person name="Ma J."/>
        </authorList>
    </citation>
    <scope>NUCLEOTIDE SEQUENCE [LARGE SCALE GENOMIC DNA]</scope>
    <source>
        <strain evidence="3">CECT 7398</strain>
    </source>
</reference>
<evidence type="ECO:0000256" key="1">
    <source>
        <dbReference type="SAM" id="SignalP"/>
    </source>
</evidence>
<keyword evidence="1" id="KW-0732">Signal</keyword>
<feature type="signal peptide" evidence="1">
    <location>
        <begin position="1"/>
        <end position="22"/>
    </location>
</feature>
<evidence type="ECO:0000313" key="3">
    <source>
        <dbReference type="Proteomes" id="UP001238540"/>
    </source>
</evidence>
<sequence>MSQVKIYFTLFALSMFASNVFATPDFHQVLVKSPSMASYLYNNQIQMESKVDGGVIYTRQHPGAEAESGFGQLLAATMPNFDSRFANEISPYWTFQIRLARVNSGSKWHSYAKGLPTGIQTIKRRSPTSWSSQRVTGWSSVKEFKVLVY</sequence>
<gene>
    <name evidence="2" type="ORF">QWZ16_17605</name>
</gene>
<keyword evidence="3" id="KW-1185">Reference proteome</keyword>
<evidence type="ECO:0000313" key="2">
    <source>
        <dbReference type="EMBL" id="MDN3611418.1"/>
    </source>
</evidence>